<dbReference type="Proteomes" id="UP001152531">
    <property type="component" value="Unassembled WGS sequence"/>
</dbReference>
<organism evidence="1 2">
    <name type="scientific">[Candida] jaroonii</name>
    <dbReference type="NCBI Taxonomy" id="467808"/>
    <lineage>
        <taxon>Eukaryota</taxon>
        <taxon>Fungi</taxon>
        <taxon>Dikarya</taxon>
        <taxon>Ascomycota</taxon>
        <taxon>Saccharomycotina</taxon>
        <taxon>Pichiomycetes</taxon>
        <taxon>Debaryomycetaceae</taxon>
        <taxon>Yamadazyma</taxon>
    </lineage>
</organism>
<reference evidence="1" key="1">
    <citation type="submission" date="2022-06" db="EMBL/GenBank/DDBJ databases">
        <authorList>
            <person name="Legras J.-L."/>
            <person name="Devillers H."/>
            <person name="Grondin C."/>
        </authorList>
    </citation>
    <scope>NUCLEOTIDE SEQUENCE</scope>
    <source>
        <strain evidence="1">CLIB 1444</strain>
    </source>
</reference>
<comment type="caution">
    <text evidence="1">The sequence shown here is derived from an EMBL/GenBank/DDBJ whole genome shotgun (WGS) entry which is preliminary data.</text>
</comment>
<keyword evidence="2" id="KW-1185">Reference proteome</keyword>
<gene>
    <name evidence="1" type="ORF">CLIB1444_04S10682</name>
</gene>
<evidence type="ECO:0000313" key="1">
    <source>
        <dbReference type="EMBL" id="CAH6720910.1"/>
    </source>
</evidence>
<name>A0ACA9Y7C0_9ASCO</name>
<protein>
    <submittedName>
        <fullName evidence="1">Probable GTPase-activating protein Gyl1p</fullName>
    </submittedName>
</protein>
<dbReference type="EMBL" id="CALSDN010000004">
    <property type="protein sequence ID" value="CAH6720910.1"/>
    <property type="molecule type" value="Genomic_DNA"/>
</dbReference>
<proteinExistence type="predicted"/>
<evidence type="ECO:0000313" key="2">
    <source>
        <dbReference type="Proteomes" id="UP001152531"/>
    </source>
</evidence>
<accession>A0ACA9Y7C0</accession>
<sequence length="578" mass="68322">MNQDTESDNSEYAEAHSNKSLEVPEVDEEKVEMADSESNYEKSDEKDESNDEKFDEKDVTPIDTSNDTDLPSREPMKDYFRLNEPIIFEPEDLTPSNNHLLVNNLNRIKTTFDNHQDKSSIDQGTSTLKSLFQQIKNASMINTQSSIEWEKWEDLINDKLPIEEINLLINKGIPNEIRGIIWGIISRSNNLKLNDYFYNHANLESIHERQIKKDITRTSFYTSISKLDKINEIFNILKIYSNYDKEIGYTQGMIFVLTPINLQLNEFESFNLLVNIMYDYNLRSFFDNEMKGLHLMLYKFDRLLQLTRPNLFNHLINQGIKSSMYASQWFLTLFSYKFPIDIVYRIFDHFIFEGLDFLLKISINLMILNEHNLMNLKFDKLLGFLQNSLFNIFVNDKYIGDKSPEKSVITDFYSIDKIFKNLININPNDMIKFEAEFNELYRQNKLKEERINKMNLVNGKLRNEIKYLQMNLASLNQDHLSLLQNLINYKIKLPELVSQNFELRENIDQLTEDIDNLKTKINDDVPEDIENQISKLLDINKSETERNISLEDELDELMAQDKELDEKLAPFKKSWFWK</sequence>